<dbReference type="InterPro" id="IPR027396">
    <property type="entry name" value="DsrEFH-like"/>
</dbReference>
<protein>
    <recommendedName>
        <fullName evidence="3">DsrE family protein</fullName>
    </recommendedName>
</protein>
<evidence type="ECO:0008006" key="3">
    <source>
        <dbReference type="Google" id="ProtNLM"/>
    </source>
</evidence>
<dbReference type="PANTHER" id="PTHR37691:SF1">
    <property type="entry name" value="BLR3518 PROTEIN"/>
    <property type="match status" value="1"/>
</dbReference>
<dbReference type="SUPFAM" id="SSF75169">
    <property type="entry name" value="DsrEFH-like"/>
    <property type="match status" value="1"/>
</dbReference>
<dbReference type="PANTHER" id="PTHR37691">
    <property type="entry name" value="BLR3518 PROTEIN"/>
    <property type="match status" value="1"/>
</dbReference>
<gene>
    <name evidence="1" type="ordered locus">Desku_3194</name>
</gene>
<name>A0AAU8PKH9_DESK7</name>
<dbReference type="InterPro" id="IPR003787">
    <property type="entry name" value="Sulphur_relay_DsrE/F-like"/>
</dbReference>
<keyword evidence="2" id="KW-1185">Reference proteome</keyword>
<evidence type="ECO:0000313" key="1">
    <source>
        <dbReference type="EMBL" id="AEG16684.1"/>
    </source>
</evidence>
<dbReference type="AlphaFoldDB" id="A0AAU8PKH9"/>
<organism evidence="1 2">
    <name type="scientific">Desulfofundulus kuznetsovii (strain DSM 6115 / VKM B-1805 / 17)</name>
    <name type="common">Desulfotomaculum kuznetsovii</name>
    <dbReference type="NCBI Taxonomy" id="760568"/>
    <lineage>
        <taxon>Bacteria</taxon>
        <taxon>Bacillati</taxon>
        <taxon>Bacillota</taxon>
        <taxon>Clostridia</taxon>
        <taxon>Eubacteriales</taxon>
        <taxon>Peptococcaceae</taxon>
        <taxon>Desulfofundulus</taxon>
    </lineage>
</organism>
<dbReference type="EMBL" id="CP002770">
    <property type="protein sequence ID" value="AEG16684.1"/>
    <property type="molecule type" value="Genomic_DNA"/>
</dbReference>
<dbReference type="Proteomes" id="UP000009229">
    <property type="component" value="Chromosome"/>
</dbReference>
<dbReference type="KEGG" id="dku:Desku_3194"/>
<reference evidence="2" key="1">
    <citation type="submission" date="2011-05" db="EMBL/GenBank/DDBJ databases">
        <title>Complete sequence of Desulfotomaculum kuznetsovii DSM 6115.</title>
        <authorList>
            <person name="Lucas S."/>
            <person name="Han J."/>
            <person name="Lapidus A."/>
            <person name="Cheng J.-F."/>
            <person name="Goodwin L."/>
            <person name="Pitluck S."/>
            <person name="Peters L."/>
            <person name="Mikhailova N."/>
            <person name="Lu M."/>
            <person name="Saunders E."/>
            <person name="Han C."/>
            <person name="Tapia R."/>
            <person name="Land M."/>
            <person name="Hauser L."/>
            <person name="Kyrpides N."/>
            <person name="Ivanova N."/>
            <person name="Pagani I."/>
            <person name="Nazina T."/>
            <person name="Ivanova A."/>
            <person name="Parshina S."/>
            <person name="Kuever J."/>
            <person name="Muyzer G."/>
            <person name="Plugge C."/>
            <person name="Stams A."/>
            <person name="Woyke T."/>
        </authorList>
    </citation>
    <scope>NUCLEOTIDE SEQUENCE [LARGE SCALE GENOMIC DNA]</scope>
    <source>
        <strain evidence="2">DSM 6115 / VKM B-1805 / 17</strain>
    </source>
</reference>
<evidence type="ECO:0000313" key="2">
    <source>
        <dbReference type="Proteomes" id="UP000009229"/>
    </source>
</evidence>
<dbReference type="Gene3D" id="3.40.1260.10">
    <property type="entry name" value="DsrEFH-like"/>
    <property type="match status" value="1"/>
</dbReference>
<sequence length="133" mass="14163">MGGVEVKKIKVLFHVNESDKWQRALVNITNFLNDVGQGGADIEVVVNGEAVSVFRTRCLLTGVGGECCGTASGSLVDQMKNLSEIGVSFVACRNALKAQSIDEGNLPNFVTVVSAGITEIARKQTEGYAYIKP</sequence>
<accession>A0AAU8PKH9</accession>
<dbReference type="Pfam" id="PF02635">
    <property type="entry name" value="DsrE"/>
    <property type="match status" value="1"/>
</dbReference>
<proteinExistence type="predicted"/>